<dbReference type="Gene3D" id="2.40.170.20">
    <property type="entry name" value="TonB-dependent receptor, beta-barrel domain"/>
    <property type="match status" value="1"/>
</dbReference>
<dbReference type="OrthoDB" id="9782587at2"/>
<proteinExistence type="inferred from homology"/>
<evidence type="ECO:0000256" key="5">
    <source>
        <dbReference type="ARBA" id="ARBA00022692"/>
    </source>
</evidence>
<keyword evidence="5 12" id="KW-0812">Transmembrane</keyword>
<keyword evidence="8" id="KW-0406">Ion transport</keyword>
<protein>
    <submittedName>
        <fullName evidence="16">Outer membrane receptor proteins, mostly Fe transport</fullName>
    </submittedName>
</protein>
<dbReference type="PANTHER" id="PTHR32552:SF89">
    <property type="entry name" value="CATECHOLATE SIDEROPHORE RECEPTOR FIU"/>
    <property type="match status" value="1"/>
</dbReference>
<keyword evidence="4" id="KW-0410">Iron transport</keyword>
<name>A0A1G9WYV5_9SPHI</name>
<evidence type="ECO:0000256" key="3">
    <source>
        <dbReference type="ARBA" id="ARBA00022452"/>
    </source>
</evidence>
<dbReference type="EMBL" id="FNGY01000005">
    <property type="protein sequence ID" value="SDM89305.1"/>
    <property type="molecule type" value="Genomic_DNA"/>
</dbReference>
<dbReference type="AlphaFoldDB" id="A0A1G9WYV5"/>
<dbReference type="RefSeq" id="WP_083361900.1">
    <property type="nucleotide sequence ID" value="NZ_FNGY01000005.1"/>
</dbReference>
<evidence type="ECO:0000259" key="15">
    <source>
        <dbReference type="Pfam" id="PF07715"/>
    </source>
</evidence>
<dbReference type="SUPFAM" id="SSF56935">
    <property type="entry name" value="Porins"/>
    <property type="match status" value="1"/>
</dbReference>
<dbReference type="Pfam" id="PF13715">
    <property type="entry name" value="CarbopepD_reg_2"/>
    <property type="match status" value="1"/>
</dbReference>
<evidence type="ECO:0000256" key="9">
    <source>
        <dbReference type="ARBA" id="ARBA00023077"/>
    </source>
</evidence>
<keyword evidence="6" id="KW-0732">Signal</keyword>
<reference evidence="17" key="1">
    <citation type="submission" date="2016-10" db="EMBL/GenBank/DDBJ databases">
        <authorList>
            <person name="Varghese N."/>
            <person name="Submissions S."/>
        </authorList>
    </citation>
    <scope>NUCLEOTIDE SEQUENCE [LARGE SCALE GENOMIC DNA]</scope>
    <source>
        <strain evidence="17">DSM 19110</strain>
    </source>
</reference>
<accession>A0A1G9WYV5</accession>
<keyword evidence="3 12" id="KW-1134">Transmembrane beta strand</keyword>
<dbReference type="Gene3D" id="2.170.130.10">
    <property type="entry name" value="TonB-dependent receptor, plug domain"/>
    <property type="match status" value="1"/>
</dbReference>
<keyword evidence="17" id="KW-1185">Reference proteome</keyword>
<dbReference type="SUPFAM" id="SSF49464">
    <property type="entry name" value="Carboxypeptidase regulatory domain-like"/>
    <property type="match status" value="1"/>
</dbReference>
<evidence type="ECO:0000256" key="11">
    <source>
        <dbReference type="ARBA" id="ARBA00023237"/>
    </source>
</evidence>
<keyword evidence="2 12" id="KW-0813">Transport</keyword>
<evidence type="ECO:0000259" key="14">
    <source>
        <dbReference type="Pfam" id="PF00593"/>
    </source>
</evidence>
<dbReference type="InterPro" id="IPR039426">
    <property type="entry name" value="TonB-dep_rcpt-like"/>
</dbReference>
<keyword evidence="10 12" id="KW-0472">Membrane</keyword>
<feature type="domain" description="TonB-dependent receptor plug" evidence="15">
    <location>
        <begin position="125"/>
        <end position="237"/>
    </location>
</feature>
<keyword evidence="7" id="KW-0408">Iron</keyword>
<evidence type="ECO:0000256" key="2">
    <source>
        <dbReference type="ARBA" id="ARBA00022448"/>
    </source>
</evidence>
<evidence type="ECO:0000313" key="17">
    <source>
        <dbReference type="Proteomes" id="UP000183200"/>
    </source>
</evidence>
<feature type="domain" description="TonB-dependent receptor-like beta-barrel" evidence="14">
    <location>
        <begin position="367"/>
        <end position="844"/>
    </location>
</feature>
<evidence type="ECO:0000256" key="1">
    <source>
        <dbReference type="ARBA" id="ARBA00004571"/>
    </source>
</evidence>
<dbReference type="GO" id="GO:0015344">
    <property type="term" value="F:siderophore uptake transmembrane transporter activity"/>
    <property type="evidence" value="ECO:0007669"/>
    <property type="project" value="TreeGrafter"/>
</dbReference>
<evidence type="ECO:0000256" key="7">
    <source>
        <dbReference type="ARBA" id="ARBA00023004"/>
    </source>
</evidence>
<dbReference type="InterPro" id="IPR036942">
    <property type="entry name" value="Beta-barrel_TonB_sf"/>
</dbReference>
<evidence type="ECO:0000256" key="10">
    <source>
        <dbReference type="ARBA" id="ARBA00023136"/>
    </source>
</evidence>
<comment type="similarity">
    <text evidence="12 13">Belongs to the TonB-dependent receptor family.</text>
</comment>
<keyword evidence="16" id="KW-0675">Receptor</keyword>
<comment type="subcellular location">
    <subcellularLocation>
        <location evidence="1 12">Cell outer membrane</location>
        <topology evidence="1 12">Multi-pass membrane protein</topology>
    </subcellularLocation>
</comment>
<dbReference type="InterPro" id="IPR012910">
    <property type="entry name" value="Plug_dom"/>
</dbReference>
<keyword evidence="11 12" id="KW-0998">Cell outer membrane</keyword>
<evidence type="ECO:0000256" key="13">
    <source>
        <dbReference type="RuleBase" id="RU003357"/>
    </source>
</evidence>
<dbReference type="InterPro" id="IPR008969">
    <property type="entry name" value="CarboxyPept-like_regulatory"/>
</dbReference>
<keyword evidence="9 13" id="KW-0798">TonB box</keyword>
<dbReference type="Pfam" id="PF00593">
    <property type="entry name" value="TonB_dep_Rec_b-barrel"/>
    <property type="match status" value="1"/>
</dbReference>
<dbReference type="STRING" id="430522.BFS30_07435"/>
<dbReference type="InterPro" id="IPR037066">
    <property type="entry name" value="Plug_dom_sf"/>
</dbReference>
<evidence type="ECO:0000256" key="8">
    <source>
        <dbReference type="ARBA" id="ARBA00023065"/>
    </source>
</evidence>
<evidence type="ECO:0000256" key="4">
    <source>
        <dbReference type="ARBA" id="ARBA00022496"/>
    </source>
</evidence>
<organism evidence="16 17">
    <name type="scientific">Pedobacter steynii</name>
    <dbReference type="NCBI Taxonomy" id="430522"/>
    <lineage>
        <taxon>Bacteria</taxon>
        <taxon>Pseudomonadati</taxon>
        <taxon>Bacteroidota</taxon>
        <taxon>Sphingobacteriia</taxon>
        <taxon>Sphingobacteriales</taxon>
        <taxon>Sphingobacteriaceae</taxon>
        <taxon>Pedobacter</taxon>
    </lineage>
</organism>
<dbReference type="Proteomes" id="UP000183200">
    <property type="component" value="Unassembled WGS sequence"/>
</dbReference>
<evidence type="ECO:0000256" key="12">
    <source>
        <dbReference type="PROSITE-ProRule" id="PRU01360"/>
    </source>
</evidence>
<dbReference type="PROSITE" id="PS52016">
    <property type="entry name" value="TONB_DEPENDENT_REC_3"/>
    <property type="match status" value="1"/>
</dbReference>
<dbReference type="Gene3D" id="2.60.40.1120">
    <property type="entry name" value="Carboxypeptidase-like, regulatory domain"/>
    <property type="match status" value="1"/>
</dbReference>
<evidence type="ECO:0000313" key="16">
    <source>
        <dbReference type="EMBL" id="SDM89305.1"/>
    </source>
</evidence>
<dbReference type="Pfam" id="PF07715">
    <property type="entry name" value="Plug"/>
    <property type="match status" value="1"/>
</dbReference>
<sequence>MKRYLFFIVACCLLGSAKTTYSKVPVKHLKVRESVTGTVVDKNDQPIVGATVVIKGTKTGTSTDRDGKFALNLSPDAKILIVSAIGYKSIEQSVSAGGTLKITLLEDLMELNAVVVTGSVNPLKKIESSVAITSFSSKTIQQFAPSSAADLLKHVPGFVVETSGGEVGNNLFSRGIPSAGAYEYVQIQEDGMPVFEDGALQFANADNWLRVDETISRMEALRGGSGSIFATNAPGGIINFITKTGSNDFSGTAKMTTGTSGLFRTDLNVGGALIQDKLFFNVGGFYRTENGVRNPGFKGNDGGQVKMNLKYNLDKGFIKLSYKKLNDRNLFLLPIPLTDRNNPKGIEGFNANTGTLTSRNFSQLDIPQYGGGSFKRNLEDGVHPIVDAVGAEFKTDLGAGFTLSNNTRYTKINLEYTAIFPGAEPQTAADFAAGYRTNGAAFPVLNPEYTNVNTGAVINPGLVAKVGYWAIDKQMKNFANNLRFDYKNDKVALSLGYYYSNWTSNQQWNWSNLLVSVSDNPQLLNLVDKSVPEGGNNRSRTYNGVTDISWLTRQTQTKGNLNAVFGNAEIKATDQLTFDIGLRYDMDRYTGYKNKPNAVLQNMDNSTASSNNFAGTTADNSMTVLSGAYQYWKYDVNRLSGSAAANYKFADDMAAYVRYSNGFRSPIEEAYFENMDQLDQLKPTVINQFELGYKYQAKQFAFFANAFYMDLADLAFTDILLNGQSENKFAKARNYGMELEGQFTAGNFSLTINATLQDPKFTDFSGEGVNNNGNRVRRIPNFYGTIRPAYNLTKNLAIYAEVNHFGKKYSDNENLSLLPAFDVLNAGVSLKVKRMRFALDASNLTNTIGLTEGNPRVTTAPGTIYYARPILGRFAKLSAAFDF</sequence>
<dbReference type="InterPro" id="IPR000531">
    <property type="entry name" value="Beta-barrel_TonB"/>
</dbReference>
<dbReference type="PANTHER" id="PTHR32552">
    <property type="entry name" value="FERRICHROME IRON RECEPTOR-RELATED"/>
    <property type="match status" value="1"/>
</dbReference>
<dbReference type="GO" id="GO:0009279">
    <property type="term" value="C:cell outer membrane"/>
    <property type="evidence" value="ECO:0007669"/>
    <property type="project" value="UniProtKB-SubCell"/>
</dbReference>
<evidence type="ECO:0000256" key="6">
    <source>
        <dbReference type="ARBA" id="ARBA00022729"/>
    </source>
</evidence>
<gene>
    <name evidence="16" type="ORF">SAMN05421820_105314</name>
</gene>